<dbReference type="Pfam" id="PF06445">
    <property type="entry name" value="GyrI-like"/>
    <property type="match status" value="1"/>
</dbReference>
<dbReference type="Gene3D" id="3.30.70.100">
    <property type="match status" value="1"/>
</dbReference>
<dbReference type="Gene3D" id="3.20.80.10">
    <property type="entry name" value="Regulatory factor, effector binding domain"/>
    <property type="match status" value="1"/>
</dbReference>
<feature type="chain" id="PRO_5037308712" evidence="1">
    <location>
        <begin position="20"/>
        <end position="319"/>
    </location>
</feature>
<feature type="signal peptide" evidence="1">
    <location>
        <begin position="1"/>
        <end position="19"/>
    </location>
</feature>
<evidence type="ECO:0000313" key="4">
    <source>
        <dbReference type="Proteomes" id="UP000662783"/>
    </source>
</evidence>
<name>A0A974WFV8_9BACT</name>
<dbReference type="InterPro" id="IPR011008">
    <property type="entry name" value="Dimeric_a/b-barrel"/>
</dbReference>
<keyword evidence="4" id="KW-1185">Reference proteome</keyword>
<dbReference type="KEGG" id="fuv:JR347_15710"/>
<evidence type="ECO:0000256" key="1">
    <source>
        <dbReference type="SAM" id="SignalP"/>
    </source>
</evidence>
<accession>A0A974WFV8</accession>
<gene>
    <name evidence="3" type="ORF">JR347_15710</name>
</gene>
<protein>
    <submittedName>
        <fullName evidence="3">GyrI-like domain-containing protein</fullName>
    </submittedName>
</protein>
<reference evidence="3" key="1">
    <citation type="submission" date="2021-02" db="EMBL/GenBank/DDBJ databases">
        <title>Fulvivirga sp. S481 isolated from sea water.</title>
        <authorList>
            <person name="Bae S.S."/>
            <person name="Baek K."/>
        </authorList>
    </citation>
    <scope>NUCLEOTIDE SEQUENCE</scope>
    <source>
        <strain evidence="3">S481</strain>
    </source>
</reference>
<sequence>MKQLITLILTLMTTLAVTATETTTYELVVYRIKAEYKDSYDEVLNEAREHIMKFPGIIEHQTFKSSEDELLFMDLVKWNSLEEARDAAQKVEQMMELAPFMAAFEEIKFMDHFELFNSETMNKLDLSKTDKEYYLAKNEPRIVNVKNYNYLNISGVSAPEDPIFNSAIEAIYAVAYGVKFSLKEQNKDFVVPKMEAQWWVEGTQPFEQTPRNEWHWNIVIPMPEFVVKADVEEAVQNAIAKKGSKQISEVEFKPLNEGKSIQILHIGSYEEEAPTLEKLFTFAAEQGLEVNGKHHEIYISDPRKTAPENLKTILRYPVK</sequence>
<dbReference type="SUPFAM" id="SSF54909">
    <property type="entry name" value="Dimeric alpha+beta barrel"/>
    <property type="match status" value="1"/>
</dbReference>
<dbReference type="InterPro" id="IPR029442">
    <property type="entry name" value="GyrI-like"/>
</dbReference>
<dbReference type="SUPFAM" id="SSF55136">
    <property type="entry name" value="Probable bacterial effector-binding domain"/>
    <property type="match status" value="1"/>
</dbReference>
<evidence type="ECO:0000313" key="3">
    <source>
        <dbReference type="EMBL" id="QSE97024.1"/>
    </source>
</evidence>
<keyword evidence="1" id="KW-0732">Signal</keyword>
<evidence type="ECO:0000259" key="2">
    <source>
        <dbReference type="Pfam" id="PF06445"/>
    </source>
</evidence>
<dbReference type="Proteomes" id="UP000662783">
    <property type="component" value="Chromosome"/>
</dbReference>
<feature type="domain" description="GyrI-like small molecule binding" evidence="2">
    <location>
        <begin position="235"/>
        <end position="319"/>
    </location>
</feature>
<dbReference type="AlphaFoldDB" id="A0A974WFV8"/>
<dbReference type="RefSeq" id="WP_205721537.1">
    <property type="nucleotide sequence ID" value="NZ_CP070608.1"/>
</dbReference>
<proteinExistence type="predicted"/>
<organism evidence="3 4">
    <name type="scientific">Fulvivirga lutea</name>
    <dbReference type="NCBI Taxonomy" id="2810512"/>
    <lineage>
        <taxon>Bacteria</taxon>
        <taxon>Pseudomonadati</taxon>
        <taxon>Bacteroidota</taxon>
        <taxon>Cytophagia</taxon>
        <taxon>Cytophagales</taxon>
        <taxon>Fulvivirgaceae</taxon>
        <taxon>Fulvivirga</taxon>
    </lineage>
</organism>
<dbReference type="EMBL" id="CP070608">
    <property type="protein sequence ID" value="QSE97024.1"/>
    <property type="molecule type" value="Genomic_DNA"/>
</dbReference>
<dbReference type="InterPro" id="IPR011256">
    <property type="entry name" value="Reg_factor_effector_dom_sf"/>
</dbReference>